<dbReference type="AlphaFoldDB" id="A0A1V9RE29"/>
<dbReference type="EMBL" id="NBEF01000014">
    <property type="protein sequence ID" value="OQQ91269.1"/>
    <property type="molecule type" value="Genomic_DNA"/>
</dbReference>
<dbReference type="Pfam" id="PF16157">
    <property type="entry name" value="DUF4865"/>
    <property type="match status" value="1"/>
</dbReference>
<dbReference type="InterPro" id="IPR032349">
    <property type="entry name" value="DUF4865"/>
</dbReference>
<reference evidence="1 2" key="1">
    <citation type="submission" date="2017-03" db="EMBL/GenBank/DDBJ databases">
        <title>Phylogenomics and comparative genomics of Lactobacillus salivarius, a mammalian gut commensal.</title>
        <authorList>
            <person name="Harris H.M."/>
        </authorList>
    </citation>
    <scope>NUCLEOTIDE SEQUENCE [LARGE SCALE GENOMIC DNA]</scope>
    <source>
        <strain evidence="1 2">JCM 1047</strain>
    </source>
</reference>
<name>A0A1V9RE29_9LACO</name>
<dbReference type="Proteomes" id="UP000192575">
    <property type="component" value="Unassembled WGS sequence"/>
</dbReference>
<sequence length="174" mass="20581">MIAMQYKILLPDDYDMDVIRQRVAVNGYKTDGFQDLLFKAYLIAEKVDSTKSCNEYSPLYVWKENSGMNKFIFEGYYDNILNSFGWQKINIGIPMTCHLEKDFNRSKFALEIEHEVTPVQQMEPINFSLDIDDCTGKVLIYNPDKWKYVEYYFYKDMPIKKSVGKIYKVLHLSQ</sequence>
<dbReference type="GeneID" id="89465248"/>
<comment type="caution">
    <text evidence="1">The sequence shown here is derived from an EMBL/GenBank/DDBJ whole genome shotgun (WGS) entry which is preliminary data.</text>
</comment>
<proteinExistence type="predicted"/>
<dbReference type="RefSeq" id="WP_081533787.1">
    <property type="nucleotide sequence ID" value="NZ_CP101530.1"/>
</dbReference>
<accession>A0A1V9RE29</accession>
<gene>
    <name evidence="1" type="ORF">B6U56_02345</name>
</gene>
<organism evidence="1 2">
    <name type="scientific">Ligilactobacillus salivarius</name>
    <dbReference type="NCBI Taxonomy" id="1624"/>
    <lineage>
        <taxon>Bacteria</taxon>
        <taxon>Bacillati</taxon>
        <taxon>Bacillota</taxon>
        <taxon>Bacilli</taxon>
        <taxon>Lactobacillales</taxon>
        <taxon>Lactobacillaceae</taxon>
        <taxon>Ligilactobacillus</taxon>
    </lineage>
</organism>
<evidence type="ECO:0000313" key="2">
    <source>
        <dbReference type="Proteomes" id="UP000192575"/>
    </source>
</evidence>
<evidence type="ECO:0000313" key="1">
    <source>
        <dbReference type="EMBL" id="OQQ91269.1"/>
    </source>
</evidence>
<protein>
    <submittedName>
        <fullName evidence="1">DUF4865 domain-containing protein</fullName>
    </submittedName>
</protein>